<keyword evidence="1" id="KW-1133">Transmembrane helix</keyword>
<feature type="non-terminal residue" evidence="2">
    <location>
        <position position="1"/>
    </location>
</feature>
<comment type="caution">
    <text evidence="2">The sequence shown here is derived from an EMBL/GenBank/DDBJ whole genome shotgun (WGS) entry which is preliminary data.</text>
</comment>
<gene>
    <name evidence="2" type="ORF">LCGC14_2701080</name>
</gene>
<feature type="transmembrane region" description="Helical" evidence="1">
    <location>
        <begin position="32"/>
        <end position="51"/>
    </location>
</feature>
<evidence type="ECO:0000256" key="1">
    <source>
        <dbReference type="SAM" id="Phobius"/>
    </source>
</evidence>
<protein>
    <submittedName>
        <fullName evidence="2">Uncharacterized protein</fullName>
    </submittedName>
</protein>
<keyword evidence="1" id="KW-0812">Transmembrane</keyword>
<keyword evidence="1" id="KW-0472">Membrane</keyword>
<reference evidence="2" key="1">
    <citation type="journal article" date="2015" name="Nature">
        <title>Complex archaea that bridge the gap between prokaryotes and eukaryotes.</title>
        <authorList>
            <person name="Spang A."/>
            <person name="Saw J.H."/>
            <person name="Jorgensen S.L."/>
            <person name="Zaremba-Niedzwiedzka K."/>
            <person name="Martijn J."/>
            <person name="Lind A.E."/>
            <person name="van Eijk R."/>
            <person name="Schleper C."/>
            <person name="Guy L."/>
            <person name="Ettema T.J."/>
        </authorList>
    </citation>
    <scope>NUCLEOTIDE SEQUENCE</scope>
</reference>
<proteinExistence type="predicted"/>
<evidence type="ECO:0000313" key="2">
    <source>
        <dbReference type="EMBL" id="KKK92624.1"/>
    </source>
</evidence>
<feature type="transmembrane region" description="Helical" evidence="1">
    <location>
        <begin position="57"/>
        <end position="79"/>
    </location>
</feature>
<organism evidence="2">
    <name type="scientific">marine sediment metagenome</name>
    <dbReference type="NCBI Taxonomy" id="412755"/>
    <lineage>
        <taxon>unclassified sequences</taxon>
        <taxon>metagenomes</taxon>
        <taxon>ecological metagenomes</taxon>
    </lineage>
</organism>
<dbReference type="AlphaFoldDB" id="A0A0F9BQ06"/>
<accession>A0A0F9BQ06</accession>
<dbReference type="EMBL" id="LAZR01048134">
    <property type="protein sequence ID" value="KKK92624.1"/>
    <property type="molecule type" value="Genomic_DNA"/>
</dbReference>
<sequence>YKRFFRWGYGDVILHKKYPENRYHQFPNLIEFIFMVSILNILIFGWVISLLDNFLNFFWLVSLLFLIILLAIFIWEILCEAFKLNRNNRKFGFIPLVKAVIIRQLNDLGRFIHQLPKIWKITCRWDYFCSGESLKYETKTAAMKFLGFIVIYCIIIIITISLLNT</sequence>
<feature type="transmembrane region" description="Helical" evidence="1">
    <location>
        <begin position="145"/>
        <end position="163"/>
    </location>
</feature>
<name>A0A0F9BQ06_9ZZZZ</name>